<name>A0AAN9RF78_PHACN</name>
<feature type="compositionally biased region" description="Basic and acidic residues" evidence="1">
    <location>
        <begin position="60"/>
        <end position="83"/>
    </location>
</feature>
<proteinExistence type="predicted"/>
<accession>A0AAN9RF78</accession>
<keyword evidence="2" id="KW-0732">Signal</keyword>
<evidence type="ECO:0000256" key="1">
    <source>
        <dbReference type="SAM" id="MobiDB-lite"/>
    </source>
</evidence>
<gene>
    <name evidence="3" type="ORF">VNO80_11704</name>
</gene>
<reference evidence="3 4" key="1">
    <citation type="submission" date="2024-01" db="EMBL/GenBank/DDBJ databases">
        <title>The genomes of 5 underutilized Papilionoideae crops provide insights into root nodulation and disease resistanc.</title>
        <authorList>
            <person name="Jiang F."/>
        </authorList>
    </citation>
    <scope>NUCLEOTIDE SEQUENCE [LARGE SCALE GENOMIC DNA]</scope>
    <source>
        <strain evidence="3">JINMINGXINNONG_FW02</strain>
        <tissue evidence="3">Leaves</tissue>
    </source>
</reference>
<feature type="chain" id="PRO_5042961863" evidence="2">
    <location>
        <begin position="26"/>
        <end position="83"/>
    </location>
</feature>
<evidence type="ECO:0000256" key="2">
    <source>
        <dbReference type="SAM" id="SignalP"/>
    </source>
</evidence>
<protein>
    <submittedName>
        <fullName evidence="3">Uncharacterized protein</fullName>
    </submittedName>
</protein>
<keyword evidence="4" id="KW-1185">Reference proteome</keyword>
<dbReference type="EMBL" id="JAYMYR010000004">
    <property type="protein sequence ID" value="KAK7369662.1"/>
    <property type="molecule type" value="Genomic_DNA"/>
</dbReference>
<evidence type="ECO:0000313" key="3">
    <source>
        <dbReference type="EMBL" id="KAK7369662.1"/>
    </source>
</evidence>
<feature type="region of interest" description="Disordered" evidence="1">
    <location>
        <begin position="38"/>
        <end position="83"/>
    </location>
</feature>
<feature type="signal peptide" evidence="2">
    <location>
        <begin position="1"/>
        <end position="25"/>
    </location>
</feature>
<dbReference type="Proteomes" id="UP001374584">
    <property type="component" value="Unassembled WGS sequence"/>
</dbReference>
<evidence type="ECO:0000313" key="4">
    <source>
        <dbReference type="Proteomes" id="UP001374584"/>
    </source>
</evidence>
<comment type="caution">
    <text evidence="3">The sequence shown here is derived from an EMBL/GenBank/DDBJ whole genome shotgun (WGS) entry which is preliminary data.</text>
</comment>
<dbReference type="AlphaFoldDB" id="A0AAN9RF78"/>
<organism evidence="3 4">
    <name type="scientific">Phaseolus coccineus</name>
    <name type="common">Scarlet runner bean</name>
    <name type="synonym">Phaseolus multiflorus</name>
    <dbReference type="NCBI Taxonomy" id="3886"/>
    <lineage>
        <taxon>Eukaryota</taxon>
        <taxon>Viridiplantae</taxon>
        <taxon>Streptophyta</taxon>
        <taxon>Embryophyta</taxon>
        <taxon>Tracheophyta</taxon>
        <taxon>Spermatophyta</taxon>
        <taxon>Magnoliopsida</taxon>
        <taxon>eudicotyledons</taxon>
        <taxon>Gunneridae</taxon>
        <taxon>Pentapetalae</taxon>
        <taxon>rosids</taxon>
        <taxon>fabids</taxon>
        <taxon>Fabales</taxon>
        <taxon>Fabaceae</taxon>
        <taxon>Papilionoideae</taxon>
        <taxon>50 kb inversion clade</taxon>
        <taxon>NPAAA clade</taxon>
        <taxon>indigoferoid/millettioid clade</taxon>
        <taxon>Phaseoleae</taxon>
        <taxon>Phaseolus</taxon>
    </lineage>
</organism>
<sequence>MNGILTLLKLNDLLFLLYWLGSVQLQQMKGSSPFLNLGGSAKPNAKPAMAHSKQTTTMPIERKRPFESRHQADHIDLEDNSHH</sequence>